<accession>A0A9X1NLY6</accession>
<reference evidence="4" key="1">
    <citation type="submission" date="2021-11" db="EMBL/GenBank/DDBJ databases">
        <title>Streptomyces corallinus and Kineosporia corallina sp. nov., two new coral-derived marine actinobacteria.</title>
        <authorList>
            <person name="Buangrab K."/>
            <person name="Sutthacheep M."/>
            <person name="Yeemin T."/>
            <person name="Harunari E."/>
            <person name="Igarashi Y."/>
            <person name="Sripreechasak P."/>
            <person name="Kanchanasin P."/>
            <person name="Tanasupawat S."/>
            <person name="Phongsopitanun W."/>
        </authorList>
    </citation>
    <scope>NUCLEOTIDE SEQUENCE</scope>
    <source>
        <strain evidence="4">JCM 31032</strain>
    </source>
</reference>
<dbReference type="InterPro" id="IPR000620">
    <property type="entry name" value="EamA_dom"/>
</dbReference>
<keyword evidence="2" id="KW-0812">Transmembrane</keyword>
<dbReference type="GO" id="GO:0016020">
    <property type="term" value="C:membrane"/>
    <property type="evidence" value="ECO:0007669"/>
    <property type="project" value="InterPro"/>
</dbReference>
<protein>
    <submittedName>
        <fullName evidence="4">DMT family transporter</fullName>
    </submittedName>
</protein>
<proteinExistence type="inferred from homology"/>
<evidence type="ECO:0000313" key="4">
    <source>
        <dbReference type="EMBL" id="MCD5315513.1"/>
    </source>
</evidence>
<organism evidence="4 5">
    <name type="scientific">Kineosporia babensis</name>
    <dbReference type="NCBI Taxonomy" id="499548"/>
    <lineage>
        <taxon>Bacteria</taxon>
        <taxon>Bacillati</taxon>
        <taxon>Actinomycetota</taxon>
        <taxon>Actinomycetes</taxon>
        <taxon>Kineosporiales</taxon>
        <taxon>Kineosporiaceae</taxon>
        <taxon>Kineosporia</taxon>
    </lineage>
</organism>
<feature type="transmembrane region" description="Helical" evidence="2">
    <location>
        <begin position="35"/>
        <end position="52"/>
    </location>
</feature>
<dbReference type="Proteomes" id="UP001138997">
    <property type="component" value="Unassembled WGS sequence"/>
</dbReference>
<dbReference type="SUPFAM" id="SSF103481">
    <property type="entry name" value="Multidrug resistance efflux transporter EmrE"/>
    <property type="match status" value="1"/>
</dbReference>
<dbReference type="RefSeq" id="WP_231448334.1">
    <property type="nucleotide sequence ID" value="NZ_JAJOMB010000022.1"/>
</dbReference>
<evidence type="ECO:0000259" key="3">
    <source>
        <dbReference type="Pfam" id="PF00892"/>
    </source>
</evidence>
<gene>
    <name evidence="4" type="ORF">LR394_31910</name>
</gene>
<evidence type="ECO:0000256" key="1">
    <source>
        <dbReference type="ARBA" id="ARBA00007362"/>
    </source>
</evidence>
<feature type="transmembrane region" description="Helical" evidence="2">
    <location>
        <begin position="209"/>
        <end position="228"/>
    </location>
</feature>
<feature type="transmembrane region" description="Helical" evidence="2">
    <location>
        <begin position="178"/>
        <end position="197"/>
    </location>
</feature>
<name>A0A9X1NLY6_9ACTN</name>
<comment type="caution">
    <text evidence="4">The sequence shown here is derived from an EMBL/GenBank/DDBJ whole genome shotgun (WGS) entry which is preliminary data.</text>
</comment>
<comment type="similarity">
    <text evidence="1">Belongs to the EamA transporter family.</text>
</comment>
<feature type="transmembrane region" description="Helical" evidence="2">
    <location>
        <begin position="91"/>
        <end position="109"/>
    </location>
</feature>
<evidence type="ECO:0000256" key="2">
    <source>
        <dbReference type="SAM" id="Phobius"/>
    </source>
</evidence>
<feature type="domain" description="EamA" evidence="3">
    <location>
        <begin position="9"/>
        <end position="136"/>
    </location>
</feature>
<sequence>MTALRAWTLVAIGVFGVSISAPLTAGTLAPIIAIAFWRNLVGAGVSGTWALLGDREGLRRIPVGVVWLSVFSGVVLAAHFTSWFASLRLTSVAASTALVSTTPVFLVAIDLIRRIAVPRSVLIGVALSLAGVLAITRVDAGRSAEALAGDALAIFSALAMAFYVLAGQKVMRTTSPAIYTLIVYATCAAVMLPAALLTGTQLLGFSARTWIEIGLLTLGAQVLGHTFFNAALPTVGPTPLALAILLEVPGASLLAWAWLGEAPPVAVIPGAVLMLLGLVVVVRSRAAARPAEPVEVP</sequence>
<feature type="transmembrane region" description="Helical" evidence="2">
    <location>
        <begin position="64"/>
        <end position="85"/>
    </location>
</feature>
<feature type="domain" description="EamA" evidence="3">
    <location>
        <begin position="148"/>
        <end position="282"/>
    </location>
</feature>
<feature type="transmembrane region" description="Helical" evidence="2">
    <location>
        <begin position="146"/>
        <end position="166"/>
    </location>
</feature>
<dbReference type="EMBL" id="JAJOMB010000022">
    <property type="protein sequence ID" value="MCD5315513.1"/>
    <property type="molecule type" value="Genomic_DNA"/>
</dbReference>
<keyword evidence="2" id="KW-1133">Transmembrane helix</keyword>
<dbReference type="InterPro" id="IPR037185">
    <property type="entry name" value="EmrE-like"/>
</dbReference>
<dbReference type="PANTHER" id="PTHR22911:SF76">
    <property type="entry name" value="EAMA DOMAIN-CONTAINING PROTEIN"/>
    <property type="match status" value="1"/>
</dbReference>
<dbReference type="AlphaFoldDB" id="A0A9X1NLY6"/>
<feature type="transmembrane region" description="Helical" evidence="2">
    <location>
        <begin position="240"/>
        <end position="259"/>
    </location>
</feature>
<keyword evidence="2" id="KW-0472">Membrane</keyword>
<dbReference type="PANTHER" id="PTHR22911">
    <property type="entry name" value="ACYL-MALONYL CONDENSING ENZYME-RELATED"/>
    <property type="match status" value="1"/>
</dbReference>
<feature type="transmembrane region" description="Helical" evidence="2">
    <location>
        <begin position="121"/>
        <end position="140"/>
    </location>
</feature>
<dbReference type="Pfam" id="PF00892">
    <property type="entry name" value="EamA"/>
    <property type="match status" value="2"/>
</dbReference>
<evidence type="ECO:0000313" key="5">
    <source>
        <dbReference type="Proteomes" id="UP001138997"/>
    </source>
</evidence>
<feature type="transmembrane region" description="Helical" evidence="2">
    <location>
        <begin position="265"/>
        <end position="282"/>
    </location>
</feature>
<keyword evidence="5" id="KW-1185">Reference proteome</keyword>